<feature type="transmembrane region" description="Helical" evidence="1">
    <location>
        <begin position="62"/>
        <end position="85"/>
    </location>
</feature>
<organism evidence="2 3">
    <name type="scientific">Pseudonocardia humida</name>
    <dbReference type="NCBI Taxonomy" id="2800819"/>
    <lineage>
        <taxon>Bacteria</taxon>
        <taxon>Bacillati</taxon>
        <taxon>Actinomycetota</taxon>
        <taxon>Actinomycetes</taxon>
        <taxon>Pseudonocardiales</taxon>
        <taxon>Pseudonocardiaceae</taxon>
        <taxon>Pseudonocardia</taxon>
    </lineage>
</organism>
<keyword evidence="1" id="KW-0472">Membrane</keyword>
<proteinExistence type="predicted"/>
<dbReference type="EMBL" id="JAGSOV010000009">
    <property type="protein sequence ID" value="MCO1654214.1"/>
    <property type="molecule type" value="Genomic_DNA"/>
</dbReference>
<dbReference type="Pfam" id="PF08592">
    <property type="entry name" value="Anthrone_oxy"/>
    <property type="match status" value="1"/>
</dbReference>
<dbReference type="RefSeq" id="WP_252435813.1">
    <property type="nucleotide sequence ID" value="NZ_JAGSOV010000009.1"/>
</dbReference>
<gene>
    <name evidence="2" type="ORF">KDL28_04025</name>
</gene>
<evidence type="ECO:0000313" key="3">
    <source>
        <dbReference type="Proteomes" id="UP001165283"/>
    </source>
</evidence>
<feature type="transmembrane region" description="Helical" evidence="1">
    <location>
        <begin position="105"/>
        <end position="129"/>
    </location>
</feature>
<evidence type="ECO:0000256" key="1">
    <source>
        <dbReference type="SAM" id="Phobius"/>
    </source>
</evidence>
<sequence>MLAGAVLAVWVAEAAVAGSGRLWISYHRAVTAPYTATLPPLGAIAMLAAIAAASRSGPRDRALLVGALACLLAGLVVTVIVHFPINAAAGRDPAAPPADWSERQWSWMLAHGVRSVLASAGFLLVLATVGRRRGGVADRPS</sequence>
<comment type="caution">
    <text evidence="2">The sequence shown here is derived from an EMBL/GenBank/DDBJ whole genome shotgun (WGS) entry which is preliminary data.</text>
</comment>
<evidence type="ECO:0000313" key="2">
    <source>
        <dbReference type="EMBL" id="MCO1654214.1"/>
    </source>
</evidence>
<feature type="transmembrane region" description="Helical" evidence="1">
    <location>
        <begin position="30"/>
        <end position="50"/>
    </location>
</feature>
<protein>
    <submittedName>
        <fullName evidence="2">DUF1772 domain-containing protein</fullName>
    </submittedName>
</protein>
<dbReference type="Proteomes" id="UP001165283">
    <property type="component" value="Unassembled WGS sequence"/>
</dbReference>
<keyword evidence="1" id="KW-0812">Transmembrane</keyword>
<dbReference type="InterPro" id="IPR013901">
    <property type="entry name" value="Anthrone_oxy"/>
</dbReference>
<keyword evidence="1" id="KW-1133">Transmembrane helix</keyword>
<accession>A0ABT0ZU33</accession>
<keyword evidence="3" id="KW-1185">Reference proteome</keyword>
<reference evidence="2" key="1">
    <citation type="submission" date="2021-04" db="EMBL/GenBank/DDBJ databases">
        <title>Pseudonocardia sp. nov., isolated from sandy soil of mangrove forest.</title>
        <authorList>
            <person name="Zan Z."/>
            <person name="Huang R."/>
            <person name="Liu W."/>
        </authorList>
    </citation>
    <scope>NUCLEOTIDE SEQUENCE</scope>
    <source>
        <strain evidence="2">S2-4</strain>
    </source>
</reference>
<name>A0ABT0ZU33_9PSEU</name>